<comment type="caution">
    <text evidence="2">The sequence shown here is derived from an EMBL/GenBank/DDBJ whole genome shotgun (WGS) entry which is preliminary data.</text>
</comment>
<dbReference type="InterPro" id="IPR002575">
    <property type="entry name" value="Aminoglycoside_PTrfase"/>
</dbReference>
<evidence type="ECO:0000313" key="3">
    <source>
        <dbReference type="Proteomes" id="UP001165962"/>
    </source>
</evidence>
<dbReference type="SUPFAM" id="SSF56112">
    <property type="entry name" value="Protein kinase-like (PK-like)"/>
    <property type="match status" value="1"/>
</dbReference>
<keyword evidence="3" id="KW-1185">Reference proteome</keyword>
<dbReference type="InterPro" id="IPR011009">
    <property type="entry name" value="Kinase-like_dom_sf"/>
</dbReference>
<sequence length="332" mass="38035">MANENETVFSPTAEVGSAYAASFPGESRRVMSIDLVSSMPKMKKWILEYALTSRDETGVNMHESVIAKVFSDPEKGTASYHLMQYLWSNSMSEDPQYTLVRPISYIHSLNLLLMSKAPGRTVKDWLYETDRWVEVATQIAVWLIRLHRVPLMQSSQTKRTRADVDLSRFVTELSDTVPEKEEAFQTFAAQLLHYHHANPWTGTPAMLHGDFHIKNVFWDGSIVTAIDFDHHFIGDAAWDVAYHACQMQLSAYFNKGNFNYFQPAVKTFIEAYLSSVPDSERQSFLQRLDFYRSRSLFESLHYEVCVCKTGALHIVDPFLQECEQSLQGKGFV</sequence>
<protein>
    <submittedName>
        <fullName evidence="2">Aminoglycoside phosphotransferase family protein</fullName>
    </submittedName>
</protein>
<evidence type="ECO:0000259" key="1">
    <source>
        <dbReference type="Pfam" id="PF01636"/>
    </source>
</evidence>
<dbReference type="Proteomes" id="UP001165962">
    <property type="component" value="Unassembled WGS sequence"/>
</dbReference>
<reference evidence="2" key="1">
    <citation type="submission" date="2020-03" db="EMBL/GenBank/DDBJ databases">
        <title>Draft sequencing of Paenibacilllus sp. S3N08.</title>
        <authorList>
            <person name="Kim D.-U."/>
        </authorList>
    </citation>
    <scope>NUCLEOTIDE SEQUENCE</scope>
    <source>
        <strain evidence="2">S3N08</strain>
    </source>
</reference>
<accession>A0ABX0J283</accession>
<organism evidence="2 3">
    <name type="scientific">Paenibacillus agricola</name>
    <dbReference type="NCBI Taxonomy" id="2716264"/>
    <lineage>
        <taxon>Bacteria</taxon>
        <taxon>Bacillati</taxon>
        <taxon>Bacillota</taxon>
        <taxon>Bacilli</taxon>
        <taxon>Bacillales</taxon>
        <taxon>Paenibacillaceae</taxon>
        <taxon>Paenibacillus</taxon>
    </lineage>
</organism>
<dbReference type="Gene3D" id="3.90.1200.10">
    <property type="match status" value="1"/>
</dbReference>
<feature type="domain" description="Aminoglycoside phosphotransferase" evidence="1">
    <location>
        <begin position="77"/>
        <end position="249"/>
    </location>
</feature>
<dbReference type="Pfam" id="PF01636">
    <property type="entry name" value="APH"/>
    <property type="match status" value="1"/>
</dbReference>
<name>A0ABX0J283_9BACL</name>
<proteinExistence type="predicted"/>
<dbReference type="RefSeq" id="WP_166146398.1">
    <property type="nucleotide sequence ID" value="NZ_JAAOIW010000001.1"/>
</dbReference>
<dbReference type="EMBL" id="JAAOIW010000001">
    <property type="protein sequence ID" value="NHN28992.1"/>
    <property type="molecule type" value="Genomic_DNA"/>
</dbReference>
<gene>
    <name evidence="2" type="ORF">G9U52_03995</name>
</gene>
<evidence type="ECO:0000313" key="2">
    <source>
        <dbReference type="EMBL" id="NHN28992.1"/>
    </source>
</evidence>